<gene>
    <name evidence="6" type="ORF">SAMN02745136_03635</name>
</gene>
<dbReference type="InterPro" id="IPR018062">
    <property type="entry name" value="HTH_AraC-typ_CS"/>
</dbReference>
<dbReference type="GO" id="GO:0003700">
    <property type="term" value="F:DNA-binding transcription factor activity"/>
    <property type="evidence" value="ECO:0007669"/>
    <property type="project" value="InterPro"/>
</dbReference>
<dbReference type="InterPro" id="IPR009057">
    <property type="entry name" value="Homeodomain-like_sf"/>
</dbReference>
<dbReference type="PANTHER" id="PTHR43280">
    <property type="entry name" value="ARAC-FAMILY TRANSCRIPTIONAL REGULATOR"/>
    <property type="match status" value="1"/>
</dbReference>
<evidence type="ECO:0000256" key="1">
    <source>
        <dbReference type="ARBA" id="ARBA00023015"/>
    </source>
</evidence>
<reference evidence="6 7" key="1">
    <citation type="submission" date="2016-11" db="EMBL/GenBank/DDBJ databases">
        <authorList>
            <person name="Jaros S."/>
            <person name="Januszkiewicz K."/>
            <person name="Wedrychowicz H."/>
        </authorList>
    </citation>
    <scope>NUCLEOTIDE SEQUENCE [LARGE SCALE GENOMIC DNA]</scope>
    <source>
        <strain evidence="6 7">DSM 15929</strain>
    </source>
</reference>
<feature type="transmembrane region" description="Helical" evidence="4">
    <location>
        <begin position="291"/>
        <end position="310"/>
    </location>
</feature>
<dbReference type="OrthoDB" id="9799345at2"/>
<dbReference type="EMBL" id="FRAC01000019">
    <property type="protein sequence ID" value="SHK90440.1"/>
    <property type="molecule type" value="Genomic_DNA"/>
</dbReference>
<dbReference type="PANTHER" id="PTHR43280:SF2">
    <property type="entry name" value="HTH-TYPE TRANSCRIPTIONAL REGULATOR EXSA"/>
    <property type="match status" value="1"/>
</dbReference>
<feature type="transmembrane region" description="Helical" evidence="4">
    <location>
        <begin position="21"/>
        <end position="43"/>
    </location>
</feature>
<evidence type="ECO:0000313" key="7">
    <source>
        <dbReference type="Proteomes" id="UP000184386"/>
    </source>
</evidence>
<dbReference type="SMART" id="SM00342">
    <property type="entry name" value="HTH_ARAC"/>
    <property type="match status" value="1"/>
</dbReference>
<proteinExistence type="predicted"/>
<dbReference type="InterPro" id="IPR020449">
    <property type="entry name" value="Tscrpt_reg_AraC-type_HTH"/>
</dbReference>
<keyword evidence="4" id="KW-0812">Transmembrane</keyword>
<evidence type="ECO:0000256" key="2">
    <source>
        <dbReference type="ARBA" id="ARBA00023125"/>
    </source>
</evidence>
<dbReference type="PROSITE" id="PS01124">
    <property type="entry name" value="HTH_ARAC_FAMILY_2"/>
    <property type="match status" value="1"/>
</dbReference>
<keyword evidence="4" id="KW-0472">Membrane</keyword>
<dbReference type="Proteomes" id="UP000184386">
    <property type="component" value="Unassembled WGS sequence"/>
</dbReference>
<dbReference type="PRINTS" id="PR00032">
    <property type="entry name" value="HTHARAC"/>
</dbReference>
<protein>
    <submittedName>
        <fullName evidence="6">AraC-type DNA-binding protein</fullName>
    </submittedName>
</protein>
<dbReference type="Pfam" id="PF12833">
    <property type="entry name" value="HTH_18"/>
    <property type="match status" value="1"/>
</dbReference>
<dbReference type="PROSITE" id="PS00041">
    <property type="entry name" value="HTH_ARAC_FAMILY_1"/>
    <property type="match status" value="1"/>
</dbReference>
<evidence type="ECO:0000259" key="5">
    <source>
        <dbReference type="PROSITE" id="PS01124"/>
    </source>
</evidence>
<keyword evidence="2 6" id="KW-0238">DNA-binding</keyword>
<dbReference type="SUPFAM" id="SSF46689">
    <property type="entry name" value="Homeodomain-like"/>
    <property type="match status" value="2"/>
</dbReference>
<dbReference type="Gene3D" id="1.10.10.60">
    <property type="entry name" value="Homeodomain-like"/>
    <property type="match status" value="2"/>
</dbReference>
<evidence type="ECO:0000313" key="6">
    <source>
        <dbReference type="EMBL" id="SHK90440.1"/>
    </source>
</evidence>
<dbReference type="GO" id="GO:0043565">
    <property type="term" value="F:sequence-specific DNA binding"/>
    <property type="evidence" value="ECO:0007669"/>
    <property type="project" value="InterPro"/>
</dbReference>
<keyword evidence="4" id="KW-1133">Transmembrane helix</keyword>
<dbReference type="RefSeq" id="WP_073278263.1">
    <property type="nucleotide sequence ID" value="NZ_FRAC01000019.1"/>
</dbReference>
<sequence length="738" mass="86107">MWKVRNRNFEITNKHYYKILIVTYILVGALAQLIMITSLFSWFNSYLKKQIFEMGIEQLDNIDNIYENYINLYHTQLQNTFQEPDIKNYLYSASSEFAREYKISRSLNNIISNNGVIDYICLYRNQTIDFISGASYPGEKEQKSIITKLQASKDDMQYFLIKQGEKQKLCIFQTERETLYGKPERGIIYIINLEKLQKKILEQNHNGNYLFIFSKDGEILAEKDKIADKDRLQIWNAIRNQTETYKSKEIVLNQIKYICNSKSNVQGNTYIVMLQDFQFSSQKLKEAGKNIFITSIPVLLLVLIISVIMANKIYYPIKKFFNELWDSSSFMVLGDEEYSIKKMEMTNEKILSQINAISSQYYSNKILRYLGGNTQTDLIPSALMLSDRGEQCVFVLFWTEYASMELNALSIKVHSTMETLCKGCKLQIFKEEDGDSFLLLIKEQKRINKLSLREELKAELMKVINEVEMEKGIRCFCAISKVIDQEKDLRPYFSKVFSCTKYNILGQSEIIMDTEALNNKIDADIPKKNYSNILDYMKAGDCQTAIDLLEPLLRDINGYEIKRELLFLAEFATEMNQIASGFTLNSKQYQTYYLNHYVKITSLFDQKQLVLYFSQIMMDTCLETKVAQEKSIRINMMDSIAYIQENYKSDTISLEQVADRFHISVSYFSRLFNEYAGMTFPEYVNDLRLTYAKELLLINPEASVKKIAEVCGFNSVSYFSAQFKKKFGTSPSAYRNNR</sequence>
<evidence type="ECO:0000256" key="3">
    <source>
        <dbReference type="ARBA" id="ARBA00023163"/>
    </source>
</evidence>
<accession>A0A1M6W9J4</accession>
<name>A0A1M6W9J4_9FIRM</name>
<keyword evidence="3" id="KW-0804">Transcription</keyword>
<dbReference type="STRING" id="1121322.SAMN02745136_03635"/>
<dbReference type="AlphaFoldDB" id="A0A1M6W9J4"/>
<dbReference type="InterPro" id="IPR018060">
    <property type="entry name" value="HTH_AraC"/>
</dbReference>
<organism evidence="6 7">
    <name type="scientific">Anaerocolumna jejuensis DSM 15929</name>
    <dbReference type="NCBI Taxonomy" id="1121322"/>
    <lineage>
        <taxon>Bacteria</taxon>
        <taxon>Bacillati</taxon>
        <taxon>Bacillota</taxon>
        <taxon>Clostridia</taxon>
        <taxon>Lachnospirales</taxon>
        <taxon>Lachnospiraceae</taxon>
        <taxon>Anaerocolumna</taxon>
    </lineage>
</organism>
<keyword evidence="7" id="KW-1185">Reference proteome</keyword>
<feature type="domain" description="HTH araC/xylS-type" evidence="5">
    <location>
        <begin position="637"/>
        <end position="737"/>
    </location>
</feature>
<evidence type="ECO:0000256" key="4">
    <source>
        <dbReference type="SAM" id="Phobius"/>
    </source>
</evidence>
<keyword evidence="1" id="KW-0805">Transcription regulation</keyword>